<dbReference type="EMBL" id="CP114203">
    <property type="protein sequence ID" value="WAU09464.1"/>
    <property type="molecule type" value="Genomic_DNA"/>
</dbReference>
<gene>
    <name evidence="5" type="ORF">STRNI_000961</name>
</gene>
<keyword evidence="1" id="KW-0808">Transferase</keyword>
<keyword evidence="6" id="KW-1185">Reference proteome</keyword>
<evidence type="ECO:0000256" key="2">
    <source>
        <dbReference type="ARBA" id="ARBA00022777"/>
    </source>
</evidence>
<feature type="compositionally biased region" description="Polar residues" evidence="3">
    <location>
        <begin position="1"/>
        <end position="14"/>
    </location>
</feature>
<dbReference type="InterPro" id="IPR002173">
    <property type="entry name" value="Carboh/pur_kinase_PfkB_CS"/>
</dbReference>
<sequence>MGLNATGTGRNASQHPAPLPAAPSVDPRVRIVVIGHVTTDVIVLPHGDVTQGDDNEARIRISPGGQAANTAAWLAWQSAPVTLVTSVGDDPEGHARITELSESGVDCAARRCHGAATGSVVVIADAHNRTMMSQRGANVRLTPRDIDTALATRPDTGHIHLSAYVLLDTESRPAGLRALTVARERRLSISIDAASAGLLHQAGPARCREWMRGIDVLIANAEEACALTGSTNDELAARGLTATATHVVVKRGSHGALWARRDGPDIDVPAHPAVAIDSTGAGDAFAAGLLTGFTAGSDPRTTLRQAAALGAAAVSTIGARPRTLSPTAPHPAAPSSARAILPHRGGPHA</sequence>
<evidence type="ECO:0000256" key="3">
    <source>
        <dbReference type="SAM" id="MobiDB-lite"/>
    </source>
</evidence>
<evidence type="ECO:0000259" key="4">
    <source>
        <dbReference type="Pfam" id="PF00294"/>
    </source>
</evidence>
<protein>
    <submittedName>
        <fullName evidence="5">PfkB family carbohydrate kinase</fullName>
    </submittedName>
</protein>
<feature type="domain" description="Carbohydrate kinase PfkB" evidence="4">
    <location>
        <begin position="30"/>
        <end position="321"/>
    </location>
</feature>
<proteinExistence type="predicted"/>
<dbReference type="Pfam" id="PF00294">
    <property type="entry name" value="PfkB"/>
    <property type="match status" value="1"/>
</dbReference>
<reference evidence="5 6" key="1">
    <citation type="submission" date="2022-12" db="EMBL/GenBank/DDBJ databases">
        <authorList>
            <person name="Ruckert C."/>
            <person name="Busche T."/>
            <person name="Kalinowski J."/>
            <person name="Wittmann C."/>
        </authorList>
    </citation>
    <scope>NUCLEOTIDE SEQUENCE [LARGE SCALE GENOMIC DNA]</scope>
    <source>
        <strain evidence="5 6">DSM 40276</strain>
    </source>
</reference>
<name>A0ABY7JDY7_STRNI</name>
<dbReference type="InterPro" id="IPR011611">
    <property type="entry name" value="PfkB_dom"/>
</dbReference>
<accession>A0ABY7JDY7</accession>
<dbReference type="Proteomes" id="UP001210169">
    <property type="component" value="Chromosome"/>
</dbReference>
<dbReference type="InterPro" id="IPR029056">
    <property type="entry name" value="Ribokinase-like"/>
</dbReference>
<evidence type="ECO:0000256" key="1">
    <source>
        <dbReference type="ARBA" id="ARBA00022679"/>
    </source>
</evidence>
<feature type="region of interest" description="Disordered" evidence="3">
    <location>
        <begin position="321"/>
        <end position="349"/>
    </location>
</feature>
<dbReference type="SUPFAM" id="SSF53613">
    <property type="entry name" value="Ribokinase-like"/>
    <property type="match status" value="1"/>
</dbReference>
<keyword evidence="2 5" id="KW-0418">Kinase</keyword>
<evidence type="ECO:0000313" key="6">
    <source>
        <dbReference type="Proteomes" id="UP001210169"/>
    </source>
</evidence>
<dbReference type="PANTHER" id="PTHR10584">
    <property type="entry name" value="SUGAR KINASE"/>
    <property type="match status" value="1"/>
</dbReference>
<dbReference type="PROSITE" id="PS00583">
    <property type="entry name" value="PFKB_KINASES_1"/>
    <property type="match status" value="1"/>
</dbReference>
<dbReference type="RefSeq" id="WP_274739688.1">
    <property type="nucleotide sequence ID" value="NZ_JBHSKQ010000009.1"/>
</dbReference>
<feature type="region of interest" description="Disordered" evidence="3">
    <location>
        <begin position="1"/>
        <end position="23"/>
    </location>
</feature>
<dbReference type="GO" id="GO:0016301">
    <property type="term" value="F:kinase activity"/>
    <property type="evidence" value="ECO:0007669"/>
    <property type="project" value="UniProtKB-KW"/>
</dbReference>
<dbReference type="PANTHER" id="PTHR10584:SF167">
    <property type="entry name" value="PFKB DOMAIN PROTEIN"/>
    <property type="match status" value="1"/>
</dbReference>
<evidence type="ECO:0000313" key="5">
    <source>
        <dbReference type="EMBL" id="WAU09464.1"/>
    </source>
</evidence>
<dbReference type="Gene3D" id="3.40.1190.20">
    <property type="match status" value="1"/>
</dbReference>
<dbReference type="PROSITE" id="PS00584">
    <property type="entry name" value="PFKB_KINASES_2"/>
    <property type="match status" value="1"/>
</dbReference>
<organism evidence="5 6">
    <name type="scientific">Streptomyces nigrescens</name>
    <dbReference type="NCBI Taxonomy" id="1920"/>
    <lineage>
        <taxon>Bacteria</taxon>
        <taxon>Bacillati</taxon>
        <taxon>Actinomycetota</taxon>
        <taxon>Actinomycetes</taxon>
        <taxon>Kitasatosporales</taxon>
        <taxon>Streptomycetaceae</taxon>
        <taxon>Streptomyces</taxon>
    </lineage>
</organism>